<reference evidence="1 2" key="1">
    <citation type="submission" date="2019-08" db="EMBL/GenBank/DDBJ databases">
        <title>The genome sequence of a newly discovered highly antifungal drug resistant Aspergillus species, Aspergillus tanneri NIH 1004.</title>
        <authorList>
            <person name="Mounaud S."/>
            <person name="Singh I."/>
            <person name="Joardar V."/>
            <person name="Pakala S."/>
            <person name="Pakala S."/>
            <person name="Venepally P."/>
            <person name="Chung J.K."/>
            <person name="Losada L."/>
            <person name="Nierman W.C."/>
        </authorList>
    </citation>
    <scope>NUCLEOTIDE SEQUENCE [LARGE SCALE GENOMIC DNA]</scope>
    <source>
        <strain evidence="1 2">NIH1004</strain>
    </source>
</reference>
<dbReference type="RefSeq" id="XP_033420766.1">
    <property type="nucleotide sequence ID" value="XM_033566564.1"/>
</dbReference>
<dbReference type="AlphaFoldDB" id="A0A5M9M7U0"/>
<dbReference type="OrthoDB" id="4400964at2759"/>
<gene>
    <name evidence="1" type="ORF">ATNIH1004_001869</name>
</gene>
<name>A0A5M9M7U0_9EURO</name>
<evidence type="ECO:0000313" key="2">
    <source>
        <dbReference type="Proteomes" id="UP000324241"/>
    </source>
</evidence>
<dbReference type="GeneID" id="54324571"/>
<evidence type="ECO:0000313" key="1">
    <source>
        <dbReference type="EMBL" id="KAA8641404.1"/>
    </source>
</evidence>
<sequence>MGKYWSDAELIVAVYFTSRGFTEAAVSQILHARGFRRSYDAVYRKIKDIRNKHPVLQAKDQDWDINAVDLWLDELSLDHQTVNHLICCSDLEATIAAKHGVAESILEKLERSNWRWMA</sequence>
<dbReference type="Proteomes" id="UP000324241">
    <property type="component" value="Unassembled WGS sequence"/>
</dbReference>
<accession>A0A5M9M7U0</accession>
<protein>
    <submittedName>
        <fullName evidence="1">Uncharacterized protein</fullName>
    </submittedName>
</protein>
<dbReference type="EMBL" id="QUQM01000010">
    <property type="protein sequence ID" value="KAA8641404.1"/>
    <property type="molecule type" value="Genomic_DNA"/>
</dbReference>
<organism evidence="1 2">
    <name type="scientific">Aspergillus tanneri</name>
    <dbReference type="NCBI Taxonomy" id="1220188"/>
    <lineage>
        <taxon>Eukaryota</taxon>
        <taxon>Fungi</taxon>
        <taxon>Dikarya</taxon>
        <taxon>Ascomycota</taxon>
        <taxon>Pezizomycotina</taxon>
        <taxon>Eurotiomycetes</taxon>
        <taxon>Eurotiomycetidae</taxon>
        <taxon>Eurotiales</taxon>
        <taxon>Aspergillaceae</taxon>
        <taxon>Aspergillus</taxon>
        <taxon>Aspergillus subgen. Circumdati</taxon>
    </lineage>
</organism>
<proteinExistence type="predicted"/>
<comment type="caution">
    <text evidence="1">The sequence shown here is derived from an EMBL/GenBank/DDBJ whole genome shotgun (WGS) entry which is preliminary data.</text>
</comment>